<dbReference type="AlphaFoldDB" id="A0A7N0TP56"/>
<evidence type="ECO:0000256" key="3">
    <source>
        <dbReference type="ARBA" id="ARBA00004123"/>
    </source>
</evidence>
<organism evidence="19 20">
    <name type="scientific">Kalanchoe fedtschenkoi</name>
    <name type="common">Lavender scallops</name>
    <name type="synonym">South American air plant</name>
    <dbReference type="NCBI Taxonomy" id="63787"/>
    <lineage>
        <taxon>Eukaryota</taxon>
        <taxon>Viridiplantae</taxon>
        <taxon>Streptophyta</taxon>
        <taxon>Embryophyta</taxon>
        <taxon>Tracheophyta</taxon>
        <taxon>Spermatophyta</taxon>
        <taxon>Magnoliopsida</taxon>
        <taxon>eudicotyledons</taxon>
        <taxon>Gunneridae</taxon>
        <taxon>Pentapetalae</taxon>
        <taxon>Saxifragales</taxon>
        <taxon>Crassulaceae</taxon>
        <taxon>Kalanchoe</taxon>
    </lineage>
</organism>
<evidence type="ECO:0000256" key="18">
    <source>
        <dbReference type="SAM" id="MobiDB-lite"/>
    </source>
</evidence>
<keyword evidence="14" id="KW-0805">Transcription regulation</keyword>
<comment type="cofactor">
    <cofactor evidence="2">
        <name>a divalent metal cation</name>
        <dbReference type="ChEBI" id="CHEBI:60240"/>
    </cofactor>
</comment>
<sequence length="322" mass="37213">MEVYSPCQLPPRRRRSRVRNLPPRLRPLPPRRVPHHQCHGVPLQHQHRCNEDKPIQVCQVWAQNAEEEFHRIAWALRHGYAVISFDTEFPGFCYTPPGISSDYRTRTNLQHYAVMKMNVERLKLIQVGLTISDESGNLPDFGAENRVVWEFNLSDFDVDVDEHNQESIQLLRKQGMDFERNKTMGVRPDRLAKFILLSGMIAGLRSSVAWITFQGGVDLAFILKLILRCPLPNDMEHFKAWVSFYFGTSVFDVKYMASQCSYLHGGLDRIAAAVNVRREAGESHCAGSDSLLTMMVFMRIRKLFFSEQDRTRMFAGKLHNFV</sequence>
<evidence type="ECO:0000256" key="17">
    <source>
        <dbReference type="ARBA" id="ARBA00025148"/>
    </source>
</evidence>
<feature type="region of interest" description="Disordered" evidence="18">
    <location>
        <begin position="15"/>
        <end position="37"/>
    </location>
</feature>
<dbReference type="InterPro" id="IPR036397">
    <property type="entry name" value="RNaseH_sf"/>
</dbReference>
<dbReference type="Gene3D" id="3.30.420.10">
    <property type="entry name" value="Ribonuclease H-like superfamily/Ribonuclease H"/>
    <property type="match status" value="1"/>
</dbReference>
<dbReference type="EnsemblPlants" id="Kaladp0040s0657.1.v1.1">
    <property type="protein sequence ID" value="Kaladp0040s0657.1.v1.1.CDS.1"/>
    <property type="gene ID" value="Kaladp0040s0657.v1.1"/>
</dbReference>
<evidence type="ECO:0000256" key="11">
    <source>
        <dbReference type="ARBA" id="ARBA00022801"/>
    </source>
</evidence>
<evidence type="ECO:0000256" key="6">
    <source>
        <dbReference type="ARBA" id="ARBA00011757"/>
    </source>
</evidence>
<accession>A0A7N0TP56</accession>
<keyword evidence="10" id="KW-0479">Metal-binding</keyword>
<name>A0A7N0TP56_KALFE</name>
<evidence type="ECO:0000256" key="5">
    <source>
        <dbReference type="ARBA" id="ARBA00008372"/>
    </source>
</evidence>
<protein>
    <recommendedName>
        <fullName evidence="7">poly(A)-specific ribonuclease</fullName>
        <ecNumber evidence="7">3.1.13.4</ecNumber>
    </recommendedName>
</protein>
<comment type="function">
    <text evidence="17">Ubiquitous transcription factor required for a diverse set of processes. It is a component of the CCR4 complex involved in the control of gene expression.</text>
</comment>
<evidence type="ECO:0000256" key="4">
    <source>
        <dbReference type="ARBA" id="ARBA00004496"/>
    </source>
</evidence>
<evidence type="ECO:0000256" key="12">
    <source>
        <dbReference type="ARBA" id="ARBA00022839"/>
    </source>
</evidence>
<evidence type="ECO:0000256" key="14">
    <source>
        <dbReference type="ARBA" id="ARBA00023015"/>
    </source>
</evidence>
<evidence type="ECO:0000256" key="13">
    <source>
        <dbReference type="ARBA" id="ARBA00022884"/>
    </source>
</evidence>
<dbReference type="GO" id="GO:0004535">
    <property type="term" value="F:poly(A)-specific ribonuclease activity"/>
    <property type="evidence" value="ECO:0007669"/>
    <property type="project" value="UniProtKB-EC"/>
</dbReference>
<keyword evidence="9" id="KW-0540">Nuclease</keyword>
<evidence type="ECO:0000256" key="1">
    <source>
        <dbReference type="ARBA" id="ARBA00001663"/>
    </source>
</evidence>
<keyword evidence="16" id="KW-0539">Nucleus</keyword>
<comment type="subcellular location">
    <subcellularLocation>
        <location evidence="4">Cytoplasm</location>
    </subcellularLocation>
    <subcellularLocation>
        <location evidence="3">Nucleus</location>
    </subcellularLocation>
</comment>
<proteinExistence type="inferred from homology"/>
<comment type="catalytic activity">
    <reaction evidence="1">
        <text>Exonucleolytic cleavage of poly(A) to 5'-AMP.</text>
        <dbReference type="EC" id="3.1.13.4"/>
    </reaction>
</comment>
<evidence type="ECO:0000256" key="10">
    <source>
        <dbReference type="ARBA" id="ARBA00022723"/>
    </source>
</evidence>
<dbReference type="InterPro" id="IPR039637">
    <property type="entry name" value="CNOT7/CNOT8/Pop2"/>
</dbReference>
<comment type="similarity">
    <text evidence="5">Belongs to the CAF1 family.</text>
</comment>
<dbReference type="SUPFAM" id="SSF53098">
    <property type="entry name" value="Ribonuclease H-like"/>
    <property type="match status" value="1"/>
</dbReference>
<dbReference type="EC" id="3.1.13.4" evidence="7"/>
<dbReference type="GO" id="GO:0005634">
    <property type="term" value="C:nucleus"/>
    <property type="evidence" value="ECO:0007669"/>
    <property type="project" value="UniProtKB-SubCell"/>
</dbReference>
<dbReference type="GO" id="GO:0030014">
    <property type="term" value="C:CCR4-NOT complex"/>
    <property type="evidence" value="ECO:0007669"/>
    <property type="project" value="InterPro"/>
</dbReference>
<dbReference type="Proteomes" id="UP000594263">
    <property type="component" value="Unplaced"/>
</dbReference>
<dbReference type="InterPro" id="IPR006941">
    <property type="entry name" value="RNase_CAF1"/>
</dbReference>
<keyword evidence="15" id="KW-0804">Transcription</keyword>
<dbReference type="Gramene" id="Kaladp0040s0657.1.v1.1">
    <property type="protein sequence ID" value="Kaladp0040s0657.1.v1.1.CDS.1"/>
    <property type="gene ID" value="Kaladp0040s0657.v1.1"/>
</dbReference>
<evidence type="ECO:0000256" key="16">
    <source>
        <dbReference type="ARBA" id="ARBA00023242"/>
    </source>
</evidence>
<dbReference type="Pfam" id="PF04857">
    <property type="entry name" value="CAF1"/>
    <property type="match status" value="2"/>
</dbReference>
<evidence type="ECO:0000256" key="9">
    <source>
        <dbReference type="ARBA" id="ARBA00022722"/>
    </source>
</evidence>
<dbReference type="GO" id="GO:0005737">
    <property type="term" value="C:cytoplasm"/>
    <property type="evidence" value="ECO:0007669"/>
    <property type="project" value="UniProtKB-SubCell"/>
</dbReference>
<evidence type="ECO:0000313" key="20">
    <source>
        <dbReference type="Proteomes" id="UP000594263"/>
    </source>
</evidence>
<dbReference type="GO" id="GO:0046872">
    <property type="term" value="F:metal ion binding"/>
    <property type="evidence" value="ECO:0007669"/>
    <property type="project" value="UniProtKB-KW"/>
</dbReference>
<keyword evidence="8" id="KW-0963">Cytoplasm</keyword>
<dbReference type="PANTHER" id="PTHR10797">
    <property type="entry name" value="CCR4-NOT TRANSCRIPTION COMPLEX SUBUNIT"/>
    <property type="match status" value="1"/>
</dbReference>
<evidence type="ECO:0000256" key="15">
    <source>
        <dbReference type="ARBA" id="ARBA00023163"/>
    </source>
</evidence>
<evidence type="ECO:0000313" key="19">
    <source>
        <dbReference type="EnsemblPlants" id="Kaladp0040s0657.1.v1.1.CDS.1"/>
    </source>
</evidence>
<dbReference type="InterPro" id="IPR012337">
    <property type="entry name" value="RNaseH-like_sf"/>
</dbReference>
<keyword evidence="13" id="KW-0694">RNA-binding</keyword>
<comment type="subunit">
    <text evidence="6">Component of the CCR4-NOT complex, at least composed of CRR4 and CAF1 proteins.</text>
</comment>
<evidence type="ECO:0000256" key="7">
    <source>
        <dbReference type="ARBA" id="ARBA00012161"/>
    </source>
</evidence>
<keyword evidence="20" id="KW-1185">Reference proteome</keyword>
<keyword evidence="11" id="KW-0378">Hydrolase</keyword>
<keyword evidence="12" id="KW-0269">Exonuclease</keyword>
<evidence type="ECO:0000256" key="2">
    <source>
        <dbReference type="ARBA" id="ARBA00001968"/>
    </source>
</evidence>
<dbReference type="GO" id="GO:0003723">
    <property type="term" value="F:RNA binding"/>
    <property type="evidence" value="ECO:0007669"/>
    <property type="project" value="UniProtKB-KW"/>
</dbReference>
<dbReference type="OMA" id="PMTIETT"/>
<evidence type="ECO:0000256" key="8">
    <source>
        <dbReference type="ARBA" id="ARBA00022490"/>
    </source>
</evidence>
<reference evidence="19" key="1">
    <citation type="submission" date="2021-01" db="UniProtKB">
        <authorList>
            <consortium name="EnsemblPlants"/>
        </authorList>
    </citation>
    <scope>IDENTIFICATION</scope>
</reference>